<keyword evidence="6" id="KW-1185">Reference proteome</keyword>
<keyword evidence="2" id="KW-0805">Transcription regulation</keyword>
<dbReference type="PANTHER" id="PTHR31500">
    <property type="entry name" value="AT-HOOK MOTIF NUCLEAR-LOCALIZED PROTEIN 9"/>
    <property type="match status" value="1"/>
</dbReference>
<accession>A0AAD8RHK5</accession>
<gene>
    <name evidence="5" type="ORF">QYE76_026452</name>
</gene>
<dbReference type="GO" id="GO:0005634">
    <property type="term" value="C:nucleus"/>
    <property type="evidence" value="ECO:0007669"/>
    <property type="project" value="UniProtKB-SubCell"/>
</dbReference>
<evidence type="ECO:0000259" key="4">
    <source>
        <dbReference type="PROSITE" id="PS51742"/>
    </source>
</evidence>
<dbReference type="SUPFAM" id="SSF117856">
    <property type="entry name" value="AF0104/ALDC/Ptd012-like"/>
    <property type="match status" value="1"/>
</dbReference>
<proteinExistence type="predicted"/>
<dbReference type="AlphaFoldDB" id="A0AAD8RHK5"/>
<dbReference type="Pfam" id="PF03479">
    <property type="entry name" value="PCC"/>
    <property type="match status" value="1"/>
</dbReference>
<dbReference type="InterPro" id="IPR017956">
    <property type="entry name" value="AT_hook_DNA-bd_motif"/>
</dbReference>
<dbReference type="GO" id="GO:0003680">
    <property type="term" value="F:minor groove of adenine-thymine-rich DNA binding"/>
    <property type="evidence" value="ECO:0007669"/>
    <property type="project" value="UniProtKB-UniRule"/>
</dbReference>
<dbReference type="PANTHER" id="PTHR31500:SF9">
    <property type="entry name" value="AT-HOOK MOTIF NUCLEAR-LOCALIZED PROTEIN 9"/>
    <property type="match status" value="1"/>
</dbReference>
<feature type="compositionally biased region" description="Gly residues" evidence="3">
    <location>
        <begin position="95"/>
        <end position="105"/>
    </location>
</feature>
<dbReference type="CDD" id="cd11378">
    <property type="entry name" value="DUF296"/>
    <property type="match status" value="1"/>
</dbReference>
<keyword evidence="2" id="KW-0238">DNA-binding</keyword>
<dbReference type="PROSITE" id="PS51742">
    <property type="entry name" value="PPC"/>
    <property type="match status" value="1"/>
</dbReference>
<feature type="compositionally biased region" description="Polar residues" evidence="3">
    <location>
        <begin position="1"/>
        <end position="13"/>
    </location>
</feature>
<evidence type="ECO:0000256" key="1">
    <source>
        <dbReference type="ARBA" id="ARBA00003687"/>
    </source>
</evidence>
<organism evidence="5 6">
    <name type="scientific">Lolium multiflorum</name>
    <name type="common">Italian ryegrass</name>
    <name type="synonym">Lolium perenne subsp. multiflorum</name>
    <dbReference type="NCBI Taxonomy" id="4521"/>
    <lineage>
        <taxon>Eukaryota</taxon>
        <taxon>Viridiplantae</taxon>
        <taxon>Streptophyta</taxon>
        <taxon>Embryophyta</taxon>
        <taxon>Tracheophyta</taxon>
        <taxon>Spermatophyta</taxon>
        <taxon>Magnoliopsida</taxon>
        <taxon>Liliopsida</taxon>
        <taxon>Poales</taxon>
        <taxon>Poaceae</taxon>
        <taxon>BOP clade</taxon>
        <taxon>Pooideae</taxon>
        <taxon>Poodae</taxon>
        <taxon>Poeae</taxon>
        <taxon>Poeae Chloroplast Group 2 (Poeae type)</taxon>
        <taxon>Loliodinae</taxon>
        <taxon>Loliinae</taxon>
        <taxon>Lolium</taxon>
    </lineage>
</organism>
<comment type="domain">
    <text evidence="2">The PPC domain mediates interactions between AHL proteins.</text>
</comment>
<name>A0AAD8RHK5_LOLMU</name>
<feature type="compositionally biased region" description="Low complexity" evidence="3">
    <location>
        <begin position="429"/>
        <end position="439"/>
    </location>
</feature>
<feature type="compositionally biased region" description="Low complexity" evidence="3">
    <location>
        <begin position="137"/>
        <end position="162"/>
    </location>
</feature>
<dbReference type="InterPro" id="IPR005175">
    <property type="entry name" value="PPC_dom"/>
</dbReference>
<dbReference type="EMBL" id="JAUUTY010000006">
    <property type="protein sequence ID" value="KAK1620935.1"/>
    <property type="molecule type" value="Genomic_DNA"/>
</dbReference>
<keyword evidence="2" id="KW-0804">Transcription</keyword>
<comment type="subcellular location">
    <subcellularLocation>
        <location evidence="2">Nucleus</location>
    </subcellularLocation>
</comment>
<feature type="region of interest" description="Disordered" evidence="3">
    <location>
        <begin position="344"/>
        <end position="470"/>
    </location>
</feature>
<feature type="compositionally biased region" description="Low complexity" evidence="3">
    <location>
        <begin position="458"/>
        <end position="470"/>
    </location>
</feature>
<evidence type="ECO:0000313" key="5">
    <source>
        <dbReference type="EMBL" id="KAK1620935.1"/>
    </source>
</evidence>
<comment type="caution">
    <text evidence="5">The sequence shown here is derived from an EMBL/GenBank/DDBJ whole genome shotgun (WGS) entry which is preliminary data.</text>
</comment>
<protein>
    <recommendedName>
        <fullName evidence="2">AT-hook motif nuclear-localized protein</fullName>
    </recommendedName>
</protein>
<dbReference type="Proteomes" id="UP001231189">
    <property type="component" value="Unassembled WGS sequence"/>
</dbReference>
<dbReference type="PRINTS" id="PR00929">
    <property type="entry name" value="ATHOOK"/>
</dbReference>
<reference evidence="5" key="1">
    <citation type="submission" date="2023-07" db="EMBL/GenBank/DDBJ databases">
        <title>A chromosome-level genome assembly of Lolium multiflorum.</title>
        <authorList>
            <person name="Chen Y."/>
            <person name="Copetti D."/>
            <person name="Kolliker R."/>
            <person name="Studer B."/>
        </authorList>
    </citation>
    <scope>NUCLEOTIDE SEQUENCE</scope>
    <source>
        <strain evidence="5">02402/16</strain>
        <tissue evidence="5">Leaf</tissue>
    </source>
</reference>
<feature type="region of interest" description="Disordered" evidence="3">
    <location>
        <begin position="60"/>
        <end position="206"/>
    </location>
</feature>
<evidence type="ECO:0000313" key="6">
    <source>
        <dbReference type="Proteomes" id="UP001231189"/>
    </source>
</evidence>
<feature type="domain" description="PPC" evidence="4">
    <location>
        <begin position="220"/>
        <end position="361"/>
    </location>
</feature>
<dbReference type="InterPro" id="IPR039605">
    <property type="entry name" value="AHL"/>
</dbReference>
<feature type="region of interest" description="Disordered" evidence="3">
    <location>
        <begin position="1"/>
        <end position="40"/>
    </location>
</feature>
<dbReference type="SMART" id="SM00384">
    <property type="entry name" value="AT_hook"/>
    <property type="match status" value="2"/>
</dbReference>
<keyword evidence="2" id="KW-0539">Nucleus</keyword>
<evidence type="ECO:0000256" key="2">
    <source>
        <dbReference type="RuleBase" id="RU367031"/>
    </source>
</evidence>
<comment type="function">
    <text evidence="1 2">Transcription factor that specifically binds AT-rich DNA sequences related to the nuclear matrix attachment regions (MARs).</text>
</comment>
<dbReference type="Gene3D" id="3.30.1330.80">
    <property type="entry name" value="Hypothetical protein, similar to alpha- acetolactate decarboxylase, domain 2"/>
    <property type="match status" value="1"/>
</dbReference>
<evidence type="ECO:0000256" key="3">
    <source>
        <dbReference type="SAM" id="MobiDB-lite"/>
    </source>
</evidence>
<sequence>MDGRESTATSGPNYSPFYVQHRGMGSSPPGPPAAAAGFPGGYRQQLDAVSAGYAFQQQPFGAPAHIGQGGYHQNASSPHMLPPPQQQQEQQHQGADGGGMGGGAAADGKGDQQGSEGGQDEQVKKKRGRPRKYKPDGSATALGLSSPSPSTPHSSGSGMGTMVATPGSGFGPGAIVTTPASGAGSGSGALAEKRPRGRPPGSGKMQQLASLGKWFLGSVGTGFTPHVIIISAGEDIHARIMAFSQQGPRAICIISATGAVSTATLLQDSDSGSVTYEGRFEILCLSGSYLVLEEGGTRTRSGGLCIALCGPDHRVIGGSVGGVLTAAGTVQVIVGSFMYGGGSKKSKAKAEQHMEQNQEQNGGEEDAPTMALSDHNMPPNPMSGWPPGLMNQMDSGSPMYGGPQKNQAKSEQDMENEEHDGGGSEEPLAMAPPEHNMNMPPHPMGGWAPAGLMRQMDSRSSNIDINSIRE</sequence>